<dbReference type="PANTHER" id="PTHR14969">
    <property type="entry name" value="SPHINGOSINE-1-PHOSPHATE PHOSPHOHYDROLASE"/>
    <property type="match status" value="1"/>
</dbReference>
<dbReference type="InterPro" id="IPR000326">
    <property type="entry name" value="PAP2/HPO"/>
</dbReference>
<dbReference type="InterPro" id="IPR036938">
    <property type="entry name" value="PAP2/HPO_sf"/>
</dbReference>
<dbReference type="Gene3D" id="1.20.144.10">
    <property type="entry name" value="Phosphatidic acid phosphatase type 2/haloperoxidase"/>
    <property type="match status" value="1"/>
</dbReference>
<dbReference type="EMBL" id="JAUSUR010000004">
    <property type="protein sequence ID" value="MDQ0361824.1"/>
    <property type="molecule type" value="Genomic_DNA"/>
</dbReference>
<feature type="transmembrane region" description="Helical" evidence="1">
    <location>
        <begin position="194"/>
        <end position="213"/>
    </location>
</feature>
<gene>
    <name evidence="3" type="ORF">J2S15_002574</name>
</gene>
<dbReference type="Pfam" id="PF01569">
    <property type="entry name" value="PAP2"/>
    <property type="match status" value="1"/>
</dbReference>
<evidence type="ECO:0000313" key="4">
    <source>
        <dbReference type="Proteomes" id="UP001230220"/>
    </source>
</evidence>
<organism evidence="3 4">
    <name type="scientific">Breznakia pachnodae</name>
    <dbReference type="NCBI Taxonomy" id="265178"/>
    <lineage>
        <taxon>Bacteria</taxon>
        <taxon>Bacillati</taxon>
        <taxon>Bacillota</taxon>
        <taxon>Erysipelotrichia</taxon>
        <taxon>Erysipelotrichales</taxon>
        <taxon>Erysipelotrichaceae</taxon>
        <taxon>Breznakia</taxon>
    </lineage>
</organism>
<reference evidence="3 4" key="1">
    <citation type="submission" date="2023-07" db="EMBL/GenBank/DDBJ databases">
        <title>Genomic Encyclopedia of Type Strains, Phase IV (KMG-IV): sequencing the most valuable type-strain genomes for metagenomic binning, comparative biology and taxonomic classification.</title>
        <authorList>
            <person name="Goeker M."/>
        </authorList>
    </citation>
    <scope>NUCLEOTIDE SEQUENCE [LARGE SCALE GENOMIC DNA]</scope>
    <source>
        <strain evidence="3 4">DSM 16784</strain>
    </source>
</reference>
<name>A0ABU0E4K5_9FIRM</name>
<feature type="transmembrane region" description="Helical" evidence="1">
    <location>
        <begin position="104"/>
        <end position="123"/>
    </location>
</feature>
<keyword evidence="1" id="KW-0812">Transmembrane</keyword>
<dbReference type="Proteomes" id="UP001230220">
    <property type="component" value="Unassembled WGS sequence"/>
</dbReference>
<evidence type="ECO:0000259" key="2">
    <source>
        <dbReference type="SMART" id="SM00014"/>
    </source>
</evidence>
<dbReference type="SMART" id="SM00014">
    <property type="entry name" value="acidPPc"/>
    <property type="match status" value="1"/>
</dbReference>
<feature type="transmembrane region" description="Helical" evidence="1">
    <location>
        <begin position="77"/>
        <end position="98"/>
    </location>
</feature>
<dbReference type="CDD" id="cd01610">
    <property type="entry name" value="PAP2_like"/>
    <property type="match status" value="1"/>
</dbReference>
<feature type="transmembrane region" description="Helical" evidence="1">
    <location>
        <begin position="41"/>
        <end position="65"/>
    </location>
</feature>
<feature type="transmembrane region" description="Helical" evidence="1">
    <location>
        <begin position="243"/>
        <end position="260"/>
    </location>
</feature>
<feature type="transmembrane region" description="Helical" evidence="1">
    <location>
        <begin position="12"/>
        <end position="35"/>
    </location>
</feature>
<keyword evidence="1" id="KW-0472">Membrane</keyword>
<comment type="caution">
    <text evidence="3">The sequence shown here is derived from an EMBL/GenBank/DDBJ whole genome shotgun (WGS) entry which is preliminary data.</text>
</comment>
<keyword evidence="4" id="KW-1185">Reference proteome</keyword>
<feature type="domain" description="Phosphatidic acid phosphatase type 2/haloperoxidase" evidence="2">
    <location>
        <begin position="134"/>
        <end position="261"/>
    </location>
</feature>
<dbReference type="RefSeq" id="WP_307408887.1">
    <property type="nucleotide sequence ID" value="NZ_JAUSUR010000004.1"/>
</dbReference>
<dbReference type="SUPFAM" id="SSF48317">
    <property type="entry name" value="Acid phosphatase/Vanadium-dependent haloperoxidase"/>
    <property type="match status" value="1"/>
</dbReference>
<evidence type="ECO:0000313" key="3">
    <source>
        <dbReference type="EMBL" id="MDQ0361824.1"/>
    </source>
</evidence>
<protein>
    <submittedName>
        <fullName evidence="3">Membrane-associated phospholipid phosphatase</fullName>
    </submittedName>
</protein>
<dbReference type="PANTHER" id="PTHR14969:SF13">
    <property type="entry name" value="AT30094P"/>
    <property type="match status" value="1"/>
</dbReference>
<accession>A0ABU0E4K5</accession>
<evidence type="ECO:0000256" key="1">
    <source>
        <dbReference type="SAM" id="Phobius"/>
    </source>
</evidence>
<proteinExistence type="predicted"/>
<feature type="transmembrane region" description="Helical" evidence="1">
    <location>
        <begin position="220"/>
        <end position="237"/>
    </location>
</feature>
<sequence length="270" mass="30801">MKNNIKKKSYLLIMLFLCCLIIATLFDLQISTALYNPKSTFGWFFESFGEMIIFLIGGFSSLFLIIVKDRKKRLSTVIYGFLYLFNLLGFIMIISTHLKVSSLMLIPLVVIYLMVTILLVRAVPKENYSITKKIAMIGLILSLAPIFIINIIKMIWGRPRFRSMSNPSLQFTPWYLPQGLTTNNEFMSFPSGHAANSSTILWITLLPYAITSLKSIVKPITGFAIIWFICVMVSRIIMGAHFMSDVVIGASITITLFLLLKRRYLKNHDI</sequence>
<keyword evidence="1" id="KW-1133">Transmembrane helix</keyword>
<feature type="transmembrane region" description="Helical" evidence="1">
    <location>
        <begin position="135"/>
        <end position="156"/>
    </location>
</feature>